<dbReference type="PANTHER" id="PTHR44196">
    <property type="entry name" value="DEHYDROGENASE/REDUCTASE SDR FAMILY MEMBER 7B"/>
    <property type="match status" value="1"/>
</dbReference>
<dbReference type="GO" id="GO:0016020">
    <property type="term" value="C:membrane"/>
    <property type="evidence" value="ECO:0007669"/>
    <property type="project" value="TreeGrafter"/>
</dbReference>
<comment type="similarity">
    <text evidence="1 3">Belongs to the short-chain dehydrogenases/reductases (SDR) family.</text>
</comment>
<proteinExistence type="inferred from homology"/>
<evidence type="ECO:0000256" key="1">
    <source>
        <dbReference type="ARBA" id="ARBA00006484"/>
    </source>
</evidence>
<dbReference type="InterPro" id="IPR036291">
    <property type="entry name" value="NAD(P)-bd_dom_sf"/>
</dbReference>
<comment type="caution">
    <text evidence="4">The sequence shown here is derived from an EMBL/GenBank/DDBJ whole genome shotgun (WGS) entry which is preliminary data.</text>
</comment>
<organism evidence="4 5">
    <name type="scientific">Niastella vici</name>
    <dbReference type="NCBI Taxonomy" id="1703345"/>
    <lineage>
        <taxon>Bacteria</taxon>
        <taxon>Pseudomonadati</taxon>
        <taxon>Bacteroidota</taxon>
        <taxon>Chitinophagia</taxon>
        <taxon>Chitinophagales</taxon>
        <taxon>Chitinophagaceae</taxon>
        <taxon>Niastella</taxon>
    </lineage>
</organism>
<dbReference type="AlphaFoldDB" id="A0A1V9G8P8"/>
<keyword evidence="5" id="KW-1185">Reference proteome</keyword>
<name>A0A1V9G8P8_9BACT</name>
<evidence type="ECO:0000256" key="2">
    <source>
        <dbReference type="ARBA" id="ARBA00023002"/>
    </source>
</evidence>
<reference evidence="4 5" key="1">
    <citation type="submission" date="2016-03" db="EMBL/GenBank/DDBJ databases">
        <title>Niastella vici sp. nov., isolated from farmland soil.</title>
        <authorList>
            <person name="Chen L."/>
            <person name="Wang D."/>
            <person name="Yang S."/>
            <person name="Wang G."/>
        </authorList>
    </citation>
    <scope>NUCLEOTIDE SEQUENCE [LARGE SCALE GENOMIC DNA]</scope>
    <source>
        <strain evidence="4 5">DJ57</strain>
    </source>
</reference>
<dbReference type="InterPro" id="IPR020904">
    <property type="entry name" value="Sc_DH/Rdtase_CS"/>
</dbReference>
<dbReference type="CDD" id="cd05233">
    <property type="entry name" value="SDR_c"/>
    <property type="match status" value="1"/>
</dbReference>
<dbReference type="PANTHER" id="PTHR44196:SF1">
    <property type="entry name" value="DEHYDROGENASE_REDUCTASE SDR FAMILY MEMBER 7B"/>
    <property type="match status" value="1"/>
</dbReference>
<dbReference type="SUPFAM" id="SSF51735">
    <property type="entry name" value="NAD(P)-binding Rossmann-fold domains"/>
    <property type="match status" value="1"/>
</dbReference>
<evidence type="ECO:0000313" key="4">
    <source>
        <dbReference type="EMBL" id="OQP67019.1"/>
    </source>
</evidence>
<keyword evidence="2" id="KW-0560">Oxidoreductase</keyword>
<dbReference type="STRING" id="1703345.A3860_01270"/>
<dbReference type="EMBL" id="LVYD01000001">
    <property type="protein sequence ID" value="OQP67019.1"/>
    <property type="molecule type" value="Genomic_DNA"/>
</dbReference>
<protein>
    <submittedName>
        <fullName evidence="4">Short-chain dehydrogenase</fullName>
    </submittedName>
</protein>
<gene>
    <name evidence="4" type="ORF">A3860_01270</name>
</gene>
<sequence length="233" mass="25345">MNVIITGASRGLGKAIAHLFAQNGHNLVLTSRNEVALYNAMQEIMTAYPAITVKAKAFDLSQKEDAQAFGKWVLSLQAPVDVLVNNAGLFDPGSVYNEPDGTLEHMMAVNLYSAYHVTRTVIDQMIAQKSGHIFNMCSIASLKAYPNGGAYSISKYALAGFSTNLREEMKPFGIKVTAVYPGAAYTDSWAESGVDPKRIMQADDIARMIYTASQLSPQACVEEIIMRPQLGDL</sequence>
<accession>A0A1V9G8P8</accession>
<dbReference type="PIRSF" id="PIRSF000126">
    <property type="entry name" value="11-beta-HSD1"/>
    <property type="match status" value="1"/>
</dbReference>
<evidence type="ECO:0000313" key="5">
    <source>
        <dbReference type="Proteomes" id="UP000192796"/>
    </source>
</evidence>
<dbReference type="OrthoDB" id="9775296at2"/>
<dbReference type="GO" id="GO:0016491">
    <property type="term" value="F:oxidoreductase activity"/>
    <property type="evidence" value="ECO:0007669"/>
    <property type="project" value="UniProtKB-KW"/>
</dbReference>
<dbReference type="Gene3D" id="3.40.50.720">
    <property type="entry name" value="NAD(P)-binding Rossmann-like Domain"/>
    <property type="match status" value="1"/>
</dbReference>
<dbReference type="PROSITE" id="PS00061">
    <property type="entry name" value="ADH_SHORT"/>
    <property type="match status" value="1"/>
</dbReference>
<dbReference type="Pfam" id="PF00106">
    <property type="entry name" value="adh_short"/>
    <property type="match status" value="1"/>
</dbReference>
<dbReference type="PRINTS" id="PR00080">
    <property type="entry name" value="SDRFAMILY"/>
</dbReference>
<dbReference type="InterPro" id="IPR002347">
    <property type="entry name" value="SDR_fam"/>
</dbReference>
<evidence type="ECO:0000256" key="3">
    <source>
        <dbReference type="RuleBase" id="RU000363"/>
    </source>
</evidence>
<dbReference type="RefSeq" id="WP_081144717.1">
    <property type="nucleotide sequence ID" value="NZ_LVYD01000001.1"/>
</dbReference>
<dbReference type="PRINTS" id="PR00081">
    <property type="entry name" value="GDHRDH"/>
</dbReference>
<dbReference type="Proteomes" id="UP000192796">
    <property type="component" value="Unassembled WGS sequence"/>
</dbReference>